<organism evidence="1">
    <name type="scientific">Prunus dulcis</name>
    <name type="common">Almond</name>
    <name type="synonym">Amygdalus dulcis</name>
    <dbReference type="NCBI Taxonomy" id="3755"/>
    <lineage>
        <taxon>Eukaryota</taxon>
        <taxon>Viridiplantae</taxon>
        <taxon>Streptophyta</taxon>
        <taxon>Embryophyta</taxon>
        <taxon>Tracheophyta</taxon>
        <taxon>Spermatophyta</taxon>
        <taxon>Magnoliopsida</taxon>
        <taxon>eudicotyledons</taxon>
        <taxon>Gunneridae</taxon>
        <taxon>Pentapetalae</taxon>
        <taxon>rosids</taxon>
        <taxon>fabids</taxon>
        <taxon>Rosales</taxon>
        <taxon>Rosaceae</taxon>
        <taxon>Amygdaloideae</taxon>
        <taxon>Amygdaleae</taxon>
        <taxon>Prunus</taxon>
    </lineage>
</organism>
<sequence>MEEIGATVVAVYMSMVGFIDPATVSATNSGTIADRSRLVAATSEDRREQNFHDALQSRPSLDLADCKGKEGNRLFSGSSARSSCGR</sequence>
<proteinExistence type="predicted"/>
<name>A0A5H2XIW6_PRUDU</name>
<accession>A0A5H2XIW6</accession>
<reference evidence="1" key="1">
    <citation type="journal article" date="2019" name="Science">
        <title>Mutation of a bHLH transcription factor allowed almond domestication.</title>
        <authorList>
            <person name="Sanchez-Perez R."/>
            <person name="Pavan S."/>
            <person name="Mazzeo R."/>
            <person name="Moldovan C."/>
            <person name="Aiese Cigliano R."/>
            <person name="Del Cueto J."/>
            <person name="Ricciardi F."/>
            <person name="Lotti C."/>
            <person name="Ricciardi L."/>
            <person name="Dicenta F."/>
            <person name="Lopez-Marques R.L."/>
            <person name="Lindberg Moller B."/>
        </authorList>
    </citation>
    <scope>NUCLEOTIDE SEQUENCE</scope>
</reference>
<gene>
    <name evidence="1" type="ORF">Prudu_335S000100</name>
</gene>
<protein>
    <submittedName>
        <fullName evidence="1">Uncharacterized protein</fullName>
    </submittedName>
</protein>
<evidence type="ECO:0000313" key="1">
    <source>
        <dbReference type="EMBL" id="BBN68213.1"/>
    </source>
</evidence>
<dbReference type="AlphaFoldDB" id="A0A5H2XIW6"/>
<dbReference type="EMBL" id="AP020672">
    <property type="protein sequence ID" value="BBN68213.1"/>
    <property type="molecule type" value="Genomic_DNA"/>
</dbReference>